<dbReference type="EC" id="2.7.7.18" evidence="10"/>
<comment type="pathway">
    <text evidence="2 10">Cofactor biosynthesis; NAD(+) biosynthesis; deamido-NAD(+) from nicotinate D-ribonucleotide: step 1/1.</text>
</comment>
<keyword evidence="8 10" id="KW-0520">NAD</keyword>
<dbReference type="InterPro" id="IPR014729">
    <property type="entry name" value="Rossmann-like_a/b/a_fold"/>
</dbReference>
<dbReference type="NCBIfam" id="TIGR00482">
    <property type="entry name" value="nicotinate (nicotinamide) nucleotide adenylyltransferase"/>
    <property type="match status" value="1"/>
</dbReference>
<dbReference type="PANTHER" id="PTHR39321:SF3">
    <property type="entry name" value="PHOSPHOPANTETHEINE ADENYLYLTRANSFERASE"/>
    <property type="match status" value="1"/>
</dbReference>
<sequence length="206" mass="24120">MIQANERRIGLMGGTFNPIHLGHLIIAEFARHRFGLEKVIFIPAKEPPHKEHEKLLQAEHRCEMVRLAVESNPYFEVSREELDRQGLSYSVDTVKKFYELFGRATQLYFILGADAMLEITTWKNVDKVMKLCYFAAATRPGYTLAEMRRQIEGLPPSFQGRIFTFEIPRIDISSTDIRHYIKNGEPIKYLVPECVEKYIERHKLYR</sequence>
<dbReference type="Pfam" id="PF01467">
    <property type="entry name" value="CTP_transf_like"/>
    <property type="match status" value="1"/>
</dbReference>
<dbReference type="GO" id="GO:0009435">
    <property type="term" value="P:NAD+ biosynthetic process"/>
    <property type="evidence" value="ECO:0007669"/>
    <property type="project" value="UniProtKB-UniRule"/>
</dbReference>
<dbReference type="EMBL" id="CP002028">
    <property type="protein sequence ID" value="ADG83352.1"/>
    <property type="molecule type" value="Genomic_DNA"/>
</dbReference>
<comment type="catalytic activity">
    <reaction evidence="9 10">
        <text>nicotinate beta-D-ribonucleotide + ATP + H(+) = deamido-NAD(+) + diphosphate</text>
        <dbReference type="Rhea" id="RHEA:22860"/>
        <dbReference type="ChEBI" id="CHEBI:15378"/>
        <dbReference type="ChEBI" id="CHEBI:30616"/>
        <dbReference type="ChEBI" id="CHEBI:33019"/>
        <dbReference type="ChEBI" id="CHEBI:57502"/>
        <dbReference type="ChEBI" id="CHEBI:58437"/>
        <dbReference type="EC" id="2.7.7.18"/>
    </reaction>
</comment>
<evidence type="ECO:0000313" key="12">
    <source>
        <dbReference type="EMBL" id="ADG83352.1"/>
    </source>
</evidence>
<dbReference type="GO" id="GO:0004515">
    <property type="term" value="F:nicotinate-nucleotide adenylyltransferase activity"/>
    <property type="evidence" value="ECO:0007669"/>
    <property type="project" value="UniProtKB-UniRule"/>
</dbReference>
<accession>D5XBC3</accession>
<evidence type="ECO:0000256" key="9">
    <source>
        <dbReference type="ARBA" id="ARBA00048721"/>
    </source>
</evidence>
<gene>
    <name evidence="10" type="primary">nadD</name>
    <name evidence="12" type="ordered locus">TherJR_2515</name>
</gene>
<keyword evidence="3 10" id="KW-0662">Pyridine nucleotide biosynthesis</keyword>
<evidence type="ECO:0000256" key="6">
    <source>
        <dbReference type="ARBA" id="ARBA00022741"/>
    </source>
</evidence>
<dbReference type="Gene3D" id="3.40.50.620">
    <property type="entry name" value="HUPs"/>
    <property type="match status" value="1"/>
</dbReference>
<keyword evidence="4 10" id="KW-0808">Transferase</keyword>
<evidence type="ECO:0000256" key="8">
    <source>
        <dbReference type="ARBA" id="ARBA00023027"/>
    </source>
</evidence>
<evidence type="ECO:0000256" key="10">
    <source>
        <dbReference type="HAMAP-Rule" id="MF_00244"/>
    </source>
</evidence>
<dbReference type="InterPro" id="IPR004821">
    <property type="entry name" value="Cyt_trans-like"/>
</dbReference>
<keyword evidence="7 10" id="KW-0067">ATP-binding</keyword>
<keyword evidence="5 10" id="KW-0548">Nucleotidyltransferase</keyword>
<evidence type="ECO:0000313" key="13">
    <source>
        <dbReference type="Proteomes" id="UP000002377"/>
    </source>
</evidence>
<dbReference type="KEGG" id="tjr:TherJR_2515"/>
<dbReference type="SUPFAM" id="SSF52374">
    <property type="entry name" value="Nucleotidylyl transferase"/>
    <property type="match status" value="1"/>
</dbReference>
<dbReference type="PANTHER" id="PTHR39321">
    <property type="entry name" value="NICOTINATE-NUCLEOTIDE ADENYLYLTRANSFERASE-RELATED"/>
    <property type="match status" value="1"/>
</dbReference>
<dbReference type="NCBIfam" id="TIGR00125">
    <property type="entry name" value="cyt_tran_rel"/>
    <property type="match status" value="1"/>
</dbReference>
<dbReference type="AlphaFoldDB" id="D5XBC3"/>
<dbReference type="InterPro" id="IPR005248">
    <property type="entry name" value="NadD/NMNAT"/>
</dbReference>
<evidence type="ECO:0000259" key="11">
    <source>
        <dbReference type="Pfam" id="PF01467"/>
    </source>
</evidence>
<protein>
    <recommendedName>
        <fullName evidence="10">Probable nicotinate-nucleotide adenylyltransferase</fullName>
        <ecNumber evidence="10">2.7.7.18</ecNumber>
    </recommendedName>
    <alternativeName>
        <fullName evidence="10">Deamido-NAD(+) diphosphorylase</fullName>
    </alternativeName>
    <alternativeName>
        <fullName evidence="10">Deamido-NAD(+) pyrophosphorylase</fullName>
    </alternativeName>
    <alternativeName>
        <fullName evidence="10">Nicotinate mononucleotide adenylyltransferase</fullName>
        <shortName evidence="10">NaMN adenylyltransferase</shortName>
    </alternativeName>
</protein>
<evidence type="ECO:0000256" key="2">
    <source>
        <dbReference type="ARBA" id="ARBA00005019"/>
    </source>
</evidence>
<dbReference type="HOGENOM" id="CLU_069765_0_1_9"/>
<dbReference type="UniPathway" id="UPA00253">
    <property type="reaction ID" value="UER00332"/>
</dbReference>
<dbReference type="Proteomes" id="UP000002377">
    <property type="component" value="Chromosome"/>
</dbReference>
<dbReference type="eggNOG" id="COG1057">
    <property type="taxonomic scope" value="Bacteria"/>
</dbReference>
<evidence type="ECO:0000256" key="3">
    <source>
        <dbReference type="ARBA" id="ARBA00022642"/>
    </source>
</evidence>
<feature type="domain" description="Cytidyltransferase-like" evidence="11">
    <location>
        <begin position="11"/>
        <end position="179"/>
    </location>
</feature>
<comment type="function">
    <text evidence="1 10">Catalyzes the reversible adenylation of nicotinate mononucleotide (NaMN) to nicotinic acid adenine dinucleotide (NaAD).</text>
</comment>
<proteinExistence type="inferred from homology"/>
<dbReference type="NCBIfam" id="NF000840">
    <property type="entry name" value="PRK00071.1-3"/>
    <property type="match status" value="1"/>
</dbReference>
<dbReference type="GO" id="GO:0005524">
    <property type="term" value="F:ATP binding"/>
    <property type="evidence" value="ECO:0007669"/>
    <property type="project" value="UniProtKB-KW"/>
</dbReference>
<dbReference type="CDD" id="cd02165">
    <property type="entry name" value="NMNAT"/>
    <property type="match status" value="1"/>
</dbReference>
<reference evidence="12 13" key="1">
    <citation type="submission" date="2010-05" db="EMBL/GenBank/DDBJ databases">
        <title>Complete sequence of Thermincola sp. JR.</title>
        <authorList>
            <consortium name="US DOE Joint Genome Institute"/>
            <person name="Lucas S."/>
            <person name="Copeland A."/>
            <person name="Lapidus A."/>
            <person name="Cheng J.-F."/>
            <person name="Bruce D."/>
            <person name="Goodwin L."/>
            <person name="Pitluck S."/>
            <person name="Chertkov O."/>
            <person name="Detter J.C."/>
            <person name="Han C."/>
            <person name="Tapia R."/>
            <person name="Land M."/>
            <person name="Hauser L."/>
            <person name="Kyrpides N."/>
            <person name="Mikhailova N."/>
            <person name="Hazen T.C."/>
            <person name="Woyke T."/>
        </authorList>
    </citation>
    <scope>NUCLEOTIDE SEQUENCE [LARGE SCALE GENOMIC DNA]</scope>
    <source>
        <strain evidence="12 13">JR</strain>
    </source>
</reference>
<organism evidence="12 13">
    <name type="scientific">Thermincola potens (strain JR)</name>
    <dbReference type="NCBI Taxonomy" id="635013"/>
    <lineage>
        <taxon>Bacteria</taxon>
        <taxon>Bacillati</taxon>
        <taxon>Bacillota</taxon>
        <taxon>Clostridia</taxon>
        <taxon>Eubacteriales</taxon>
        <taxon>Thermincolaceae</taxon>
        <taxon>Thermincola</taxon>
    </lineage>
</organism>
<evidence type="ECO:0000256" key="4">
    <source>
        <dbReference type="ARBA" id="ARBA00022679"/>
    </source>
</evidence>
<keyword evidence="13" id="KW-1185">Reference proteome</keyword>
<dbReference type="STRING" id="635013.TherJR_2515"/>
<keyword evidence="6 10" id="KW-0547">Nucleotide-binding</keyword>
<dbReference type="OrthoDB" id="5295945at2"/>
<name>D5XBC3_THEPJ</name>
<comment type="similarity">
    <text evidence="10">Belongs to the NadD family.</text>
</comment>
<evidence type="ECO:0000256" key="7">
    <source>
        <dbReference type="ARBA" id="ARBA00022840"/>
    </source>
</evidence>
<dbReference type="RefSeq" id="WP_013121346.1">
    <property type="nucleotide sequence ID" value="NC_014152.1"/>
</dbReference>
<evidence type="ECO:0000256" key="5">
    <source>
        <dbReference type="ARBA" id="ARBA00022695"/>
    </source>
</evidence>
<dbReference type="HAMAP" id="MF_00244">
    <property type="entry name" value="NaMN_adenylyltr"/>
    <property type="match status" value="1"/>
</dbReference>
<evidence type="ECO:0000256" key="1">
    <source>
        <dbReference type="ARBA" id="ARBA00002324"/>
    </source>
</evidence>